<gene>
    <name evidence="1" type="ORF">RCOM_0619120</name>
</gene>
<organism evidence="1 2">
    <name type="scientific">Ricinus communis</name>
    <name type="common">Castor bean</name>
    <dbReference type="NCBI Taxonomy" id="3988"/>
    <lineage>
        <taxon>Eukaryota</taxon>
        <taxon>Viridiplantae</taxon>
        <taxon>Streptophyta</taxon>
        <taxon>Embryophyta</taxon>
        <taxon>Tracheophyta</taxon>
        <taxon>Spermatophyta</taxon>
        <taxon>Magnoliopsida</taxon>
        <taxon>eudicotyledons</taxon>
        <taxon>Gunneridae</taxon>
        <taxon>Pentapetalae</taxon>
        <taxon>rosids</taxon>
        <taxon>fabids</taxon>
        <taxon>Malpighiales</taxon>
        <taxon>Euphorbiaceae</taxon>
        <taxon>Acalyphoideae</taxon>
        <taxon>Acalypheae</taxon>
        <taxon>Ricinus</taxon>
    </lineage>
</organism>
<proteinExistence type="predicted"/>
<dbReference type="EMBL" id="EQ974109">
    <property type="protein sequence ID" value="EEF33528.1"/>
    <property type="molecule type" value="Genomic_DNA"/>
</dbReference>
<keyword evidence="2" id="KW-1185">Reference proteome</keyword>
<dbReference type="InParanoid" id="B9SS85"/>
<reference evidence="2" key="1">
    <citation type="journal article" date="2010" name="Nat. Biotechnol.">
        <title>Draft genome sequence of the oilseed species Ricinus communis.</title>
        <authorList>
            <person name="Chan A.P."/>
            <person name="Crabtree J."/>
            <person name="Zhao Q."/>
            <person name="Lorenzi H."/>
            <person name="Orvis J."/>
            <person name="Puiu D."/>
            <person name="Melake-Berhan A."/>
            <person name="Jones K.M."/>
            <person name="Redman J."/>
            <person name="Chen G."/>
            <person name="Cahoon E.B."/>
            <person name="Gedil M."/>
            <person name="Stanke M."/>
            <person name="Haas B.J."/>
            <person name="Wortman J.R."/>
            <person name="Fraser-Liggett C.M."/>
            <person name="Ravel J."/>
            <person name="Rabinowicz P.D."/>
        </authorList>
    </citation>
    <scope>NUCLEOTIDE SEQUENCE [LARGE SCALE GENOMIC DNA]</scope>
    <source>
        <strain evidence="2">cv. Hale</strain>
    </source>
</reference>
<evidence type="ECO:0000313" key="2">
    <source>
        <dbReference type="Proteomes" id="UP000008311"/>
    </source>
</evidence>
<dbReference type="Proteomes" id="UP000008311">
    <property type="component" value="Unassembled WGS sequence"/>
</dbReference>
<name>B9SS85_RICCO</name>
<evidence type="ECO:0000313" key="1">
    <source>
        <dbReference type="EMBL" id="EEF33528.1"/>
    </source>
</evidence>
<protein>
    <submittedName>
        <fullName evidence="1">Uncharacterized protein</fullName>
    </submittedName>
</protein>
<sequence length="152" mass="17323">MPVVPAFLTAAVSIASLAYNAGKDATKHIGKKIRYSKNLRRNYKALHWEAGYISGLSAKIGHVIHKRGLKSLKIYRRWNRSVWEAVGEAKTLCRKYEGTRKSWVFRRAKLSKKMAESVAKVEKLAKNGIEMGKLLSSTHGHKKRRQHKRKKG</sequence>
<accession>B9SS85</accession>
<dbReference type="AlphaFoldDB" id="B9SS85"/>